<dbReference type="EMBL" id="ML210232">
    <property type="protein sequence ID" value="TFK22786.1"/>
    <property type="molecule type" value="Genomic_DNA"/>
</dbReference>
<dbReference type="InterPro" id="IPR027417">
    <property type="entry name" value="P-loop_NTPase"/>
</dbReference>
<dbReference type="Pfam" id="PF24883">
    <property type="entry name" value="NPHP3_N"/>
    <property type="match status" value="2"/>
</dbReference>
<dbReference type="InterPro" id="IPR024983">
    <property type="entry name" value="CHAT_dom"/>
</dbReference>
<keyword evidence="1" id="KW-0677">Repeat</keyword>
<feature type="domain" description="CHAT" evidence="3">
    <location>
        <begin position="830"/>
        <end position="1082"/>
    </location>
</feature>
<organism evidence="5 6">
    <name type="scientific">Coprinopsis marcescibilis</name>
    <name type="common">Agaric fungus</name>
    <name type="synonym">Psathyrella marcescibilis</name>
    <dbReference type="NCBI Taxonomy" id="230819"/>
    <lineage>
        <taxon>Eukaryota</taxon>
        <taxon>Fungi</taxon>
        <taxon>Dikarya</taxon>
        <taxon>Basidiomycota</taxon>
        <taxon>Agaricomycotina</taxon>
        <taxon>Agaricomycetes</taxon>
        <taxon>Agaricomycetidae</taxon>
        <taxon>Agaricales</taxon>
        <taxon>Agaricineae</taxon>
        <taxon>Psathyrellaceae</taxon>
        <taxon>Coprinopsis</taxon>
    </lineage>
</organism>
<feature type="domain" description="Nephrocystin 3-like N-terminal" evidence="4">
    <location>
        <begin position="125"/>
        <end position="219"/>
    </location>
</feature>
<dbReference type="PANTHER" id="PTHR10039:SF14">
    <property type="entry name" value="NACHT DOMAIN-CONTAINING PROTEIN"/>
    <property type="match status" value="1"/>
</dbReference>
<evidence type="ECO:0000259" key="4">
    <source>
        <dbReference type="Pfam" id="PF24883"/>
    </source>
</evidence>
<accession>A0A5C3KQY1</accession>
<protein>
    <recommendedName>
        <fullName evidence="7">CHAT domain-containing protein</fullName>
    </recommendedName>
</protein>
<dbReference type="Proteomes" id="UP000307440">
    <property type="component" value="Unassembled WGS sequence"/>
</dbReference>
<dbReference type="InterPro" id="IPR056884">
    <property type="entry name" value="NPHP3-like_N"/>
</dbReference>
<dbReference type="STRING" id="230819.A0A5C3KQY1"/>
<gene>
    <name evidence="5" type="ORF">FA15DRAFT_621900</name>
</gene>
<dbReference type="Pfam" id="PF12770">
    <property type="entry name" value="CHAT"/>
    <property type="match status" value="1"/>
</dbReference>
<proteinExistence type="predicted"/>
<evidence type="ECO:0000256" key="1">
    <source>
        <dbReference type="ARBA" id="ARBA00022737"/>
    </source>
</evidence>
<dbReference type="SUPFAM" id="SSF52540">
    <property type="entry name" value="P-loop containing nucleoside triphosphate hydrolases"/>
    <property type="match status" value="1"/>
</dbReference>
<feature type="domain" description="Nephrocystin 3-like N-terminal" evidence="4">
    <location>
        <begin position="228"/>
        <end position="302"/>
    </location>
</feature>
<name>A0A5C3KQY1_COPMA</name>
<feature type="region of interest" description="Disordered" evidence="2">
    <location>
        <begin position="1"/>
        <end position="23"/>
    </location>
</feature>
<evidence type="ECO:0000313" key="6">
    <source>
        <dbReference type="Proteomes" id="UP000307440"/>
    </source>
</evidence>
<keyword evidence="6" id="KW-1185">Reference proteome</keyword>
<dbReference type="PANTHER" id="PTHR10039">
    <property type="entry name" value="AMELOGENIN"/>
    <property type="match status" value="1"/>
</dbReference>
<evidence type="ECO:0000256" key="2">
    <source>
        <dbReference type="SAM" id="MobiDB-lite"/>
    </source>
</evidence>
<dbReference type="OrthoDB" id="9991317at2759"/>
<dbReference type="Gene3D" id="3.40.50.300">
    <property type="entry name" value="P-loop containing nucleotide triphosphate hydrolases"/>
    <property type="match status" value="1"/>
</dbReference>
<evidence type="ECO:0000313" key="5">
    <source>
        <dbReference type="EMBL" id="TFK22786.1"/>
    </source>
</evidence>
<reference evidence="5 6" key="1">
    <citation type="journal article" date="2019" name="Nat. Ecol. Evol.">
        <title>Megaphylogeny resolves global patterns of mushroom evolution.</title>
        <authorList>
            <person name="Varga T."/>
            <person name="Krizsan K."/>
            <person name="Foldi C."/>
            <person name="Dima B."/>
            <person name="Sanchez-Garcia M."/>
            <person name="Sanchez-Ramirez S."/>
            <person name="Szollosi G.J."/>
            <person name="Szarkandi J.G."/>
            <person name="Papp V."/>
            <person name="Albert L."/>
            <person name="Andreopoulos W."/>
            <person name="Angelini C."/>
            <person name="Antonin V."/>
            <person name="Barry K.W."/>
            <person name="Bougher N.L."/>
            <person name="Buchanan P."/>
            <person name="Buyck B."/>
            <person name="Bense V."/>
            <person name="Catcheside P."/>
            <person name="Chovatia M."/>
            <person name="Cooper J."/>
            <person name="Damon W."/>
            <person name="Desjardin D."/>
            <person name="Finy P."/>
            <person name="Geml J."/>
            <person name="Haridas S."/>
            <person name="Hughes K."/>
            <person name="Justo A."/>
            <person name="Karasinski D."/>
            <person name="Kautmanova I."/>
            <person name="Kiss B."/>
            <person name="Kocsube S."/>
            <person name="Kotiranta H."/>
            <person name="LaButti K.M."/>
            <person name="Lechner B.E."/>
            <person name="Liimatainen K."/>
            <person name="Lipzen A."/>
            <person name="Lukacs Z."/>
            <person name="Mihaltcheva S."/>
            <person name="Morgado L.N."/>
            <person name="Niskanen T."/>
            <person name="Noordeloos M.E."/>
            <person name="Ohm R.A."/>
            <person name="Ortiz-Santana B."/>
            <person name="Ovrebo C."/>
            <person name="Racz N."/>
            <person name="Riley R."/>
            <person name="Savchenko A."/>
            <person name="Shiryaev A."/>
            <person name="Soop K."/>
            <person name="Spirin V."/>
            <person name="Szebenyi C."/>
            <person name="Tomsovsky M."/>
            <person name="Tulloss R.E."/>
            <person name="Uehling J."/>
            <person name="Grigoriev I.V."/>
            <person name="Vagvolgyi C."/>
            <person name="Papp T."/>
            <person name="Martin F.M."/>
            <person name="Miettinen O."/>
            <person name="Hibbett D.S."/>
            <person name="Nagy L.G."/>
        </authorList>
    </citation>
    <scope>NUCLEOTIDE SEQUENCE [LARGE SCALE GENOMIC DNA]</scope>
    <source>
        <strain evidence="5 6">CBS 121175</strain>
    </source>
</reference>
<sequence length="1117" mass="123394">MISPRRDLEGLSPPSGLRTDTGGNILQNSSNVTLPNAQLNAAGRDLHIITNIGNVGGAYSLGNAPLSPMALLGKHCAVEATHQSETSAYAPRCKEGTRREILGDIMSWTASTCYPTENADNLPLMAWLSGPAGGGKTCIQREVIDRCRQQGTLAASYFFSTRVPDLDTCRPLASTISNQLCSVIPGLQAFVEDEIRADSNIFDKSLEHQFERLVCRPLNRLEKEKVASANGRRSKFRKKIKLIFSKQKSSASQDVQAPHRQVIVIDGLDECRSSKEQIRIIRLFAEVLTKNGLPFVVIMASRPEYDIRSTFDDKVVKAVTKHIRLEDYGCDTDIEDYLIDALFDIRSKHPSASKIPPSWPSKEDIQKVVEKASGQFIYASTLITFVNNPRRSLVELFALAVNYHQMGPSAVNPFTPLDALYTMILESAEADHVLLKRLLHGLTAMLSTSPDGGTSDHTITTAFLDDFYDLNPGTADTTFCDLHSIIHIPHPESHSSSIRFHHKTLEDYLWSPERSGKFYQPLSETYEDILELCTHHVRSNLSVRTRYIVPRHAQSYSTSSWPAHALKLLNHVRGTPLEAKVGLKIYSHAIGLLPWLASRNLSSSQRNSFARSTELSSNAVRCAIEDNDLGAAAVFLSMARSIAWTQALRLGSQGDLLSIVSPPLSRPLRTILRYLSSVTRLMMYQDLTPVSAQETHGGTAQGFSQHWERPFGQNLEAPAPVETFPVFLPLPCSSLTSAKLKYPVVLLNANERGCNAVIMRPELGFLNLPLPSVSITLLRTLKAAFQQITVTKEKRASSKLICEIEEALGGDILGHRDSGRRTTNDGFRAILATLWVGVVGPVVEALQLEKTDCPKRIWWCPTGHFLSLPFHAAGIYPKESVESDALCILDFAVSSYCHSPRDLLYSPPQPTFDFKLVAIIEPDGDRHQAEPLPETRHELRSIEARVPSANNLVKHVVTRNSPAGVVDTIAHGLKLATFVHFACHSLHHPSSPLQSRLLGEKGLTMERIINQCQASNRALAYLSAGQTAVGTDEGADVSIVDMMMFAGFRGVVGTMWSMQEGDAPIVTDVFYRHLFRNGTEAPPDSTDAAFGLHLGVQELRRQGKSFARWVPFVHYGI</sequence>
<evidence type="ECO:0000259" key="3">
    <source>
        <dbReference type="Pfam" id="PF12770"/>
    </source>
</evidence>
<evidence type="ECO:0008006" key="7">
    <source>
        <dbReference type="Google" id="ProtNLM"/>
    </source>
</evidence>
<dbReference type="AlphaFoldDB" id="A0A5C3KQY1"/>